<sequence length="192" mass="21807">MGDKDAIFYDYHEEFAESKFDRALFDQLVHTCVTYVPRGKVTTYGHIARLCHCPKHARHVGQALRRLPLNTSVPWQRVINASYTISPRGDGGTGAEEQAMRLGEEGVTVSQDAMGVWRVPRSYAWETGSVQSLAELIKGRQAEEEEDGVTAEEVKEGESHKMKEKSRKRRKREEGTKEQQSIQRDMIRTSAL</sequence>
<reference evidence="4 5" key="1">
    <citation type="submission" date="2019-01" db="EMBL/GenBank/DDBJ databases">
        <title>Nuclear Genome Assembly of the Microalgal Biofuel strain Nannochloropsis salina CCMP1776.</title>
        <authorList>
            <person name="Hovde B."/>
        </authorList>
    </citation>
    <scope>NUCLEOTIDE SEQUENCE [LARGE SCALE GENOMIC DNA]</scope>
    <source>
        <strain evidence="4 5">CCMP1776</strain>
    </source>
</reference>
<organism evidence="4 5">
    <name type="scientific">Nannochloropsis salina CCMP1776</name>
    <dbReference type="NCBI Taxonomy" id="1027361"/>
    <lineage>
        <taxon>Eukaryota</taxon>
        <taxon>Sar</taxon>
        <taxon>Stramenopiles</taxon>
        <taxon>Ochrophyta</taxon>
        <taxon>Eustigmatophyceae</taxon>
        <taxon>Eustigmatales</taxon>
        <taxon>Monodopsidaceae</taxon>
        <taxon>Microchloropsis</taxon>
        <taxon>Microchloropsis salina</taxon>
    </lineage>
</organism>
<feature type="region of interest" description="Disordered" evidence="2">
    <location>
        <begin position="140"/>
        <end position="192"/>
    </location>
</feature>
<dbReference type="InterPro" id="IPR052520">
    <property type="entry name" value="ATL_DNA_repair"/>
</dbReference>
<keyword evidence="5" id="KW-1185">Reference proteome</keyword>
<protein>
    <recommendedName>
        <fullName evidence="3">Methylated-DNA-[protein]-cysteine S-methyltransferase DNA binding domain-containing protein</fullName>
    </recommendedName>
</protein>
<dbReference type="InterPro" id="IPR036217">
    <property type="entry name" value="MethylDNA_cys_MeTrfase_DNAb"/>
</dbReference>
<dbReference type="GO" id="GO:0003824">
    <property type="term" value="F:catalytic activity"/>
    <property type="evidence" value="ECO:0007669"/>
    <property type="project" value="InterPro"/>
</dbReference>
<dbReference type="AlphaFoldDB" id="A0A4D9D4M2"/>
<dbReference type="Proteomes" id="UP000355283">
    <property type="component" value="Unassembled WGS sequence"/>
</dbReference>
<evidence type="ECO:0000256" key="1">
    <source>
        <dbReference type="ARBA" id="ARBA00022763"/>
    </source>
</evidence>
<feature type="compositionally biased region" description="Basic and acidic residues" evidence="2">
    <location>
        <begin position="152"/>
        <end position="161"/>
    </location>
</feature>
<feature type="domain" description="Methylated-DNA-[protein]-cysteine S-methyltransferase DNA binding" evidence="3">
    <location>
        <begin position="25"/>
        <end position="107"/>
    </location>
</feature>
<gene>
    <name evidence="4" type="ORF">NSK_004693</name>
</gene>
<dbReference type="InterPro" id="IPR036388">
    <property type="entry name" value="WH-like_DNA-bd_sf"/>
</dbReference>
<comment type="caution">
    <text evidence="4">The sequence shown here is derived from an EMBL/GenBank/DDBJ whole genome shotgun (WGS) entry which is preliminary data.</text>
</comment>
<dbReference type="Pfam" id="PF01035">
    <property type="entry name" value="DNA_binding_1"/>
    <property type="match status" value="1"/>
</dbReference>
<dbReference type="SUPFAM" id="SSF46767">
    <property type="entry name" value="Methylated DNA-protein cysteine methyltransferase, C-terminal domain"/>
    <property type="match status" value="1"/>
</dbReference>
<evidence type="ECO:0000313" key="4">
    <source>
        <dbReference type="EMBL" id="TFJ83588.1"/>
    </source>
</evidence>
<dbReference type="Gene3D" id="1.10.10.10">
    <property type="entry name" value="Winged helix-like DNA-binding domain superfamily/Winged helix DNA-binding domain"/>
    <property type="match status" value="1"/>
</dbReference>
<dbReference type="OrthoDB" id="1907495at2759"/>
<feature type="compositionally biased region" description="Basic residues" evidence="2">
    <location>
        <begin position="162"/>
        <end position="171"/>
    </location>
</feature>
<dbReference type="EMBL" id="SDOX01000021">
    <property type="protein sequence ID" value="TFJ83588.1"/>
    <property type="molecule type" value="Genomic_DNA"/>
</dbReference>
<dbReference type="InterPro" id="IPR014048">
    <property type="entry name" value="MethylDNA_cys_MeTrfase_DNA-bd"/>
</dbReference>
<evidence type="ECO:0000313" key="5">
    <source>
        <dbReference type="Proteomes" id="UP000355283"/>
    </source>
</evidence>
<dbReference type="PANTHER" id="PTHR42942:SF1">
    <property type="entry name" value="ALKYLTRANSFERASE-LIKE PROTEIN 1"/>
    <property type="match status" value="1"/>
</dbReference>
<dbReference type="PANTHER" id="PTHR42942">
    <property type="entry name" value="6-O-METHYLGUANINE DNA METHYLTRANSFERASE"/>
    <property type="match status" value="1"/>
</dbReference>
<keyword evidence="1" id="KW-0227">DNA damage</keyword>
<accession>A0A4D9D4M2</accession>
<evidence type="ECO:0000256" key="2">
    <source>
        <dbReference type="SAM" id="MobiDB-lite"/>
    </source>
</evidence>
<dbReference type="CDD" id="cd06445">
    <property type="entry name" value="ATase"/>
    <property type="match status" value="1"/>
</dbReference>
<dbReference type="GO" id="GO:0006281">
    <property type="term" value="P:DNA repair"/>
    <property type="evidence" value="ECO:0007669"/>
    <property type="project" value="InterPro"/>
</dbReference>
<evidence type="ECO:0000259" key="3">
    <source>
        <dbReference type="Pfam" id="PF01035"/>
    </source>
</evidence>
<proteinExistence type="predicted"/>
<name>A0A4D9D4M2_9STRA</name>